<evidence type="ECO:0000313" key="27">
    <source>
        <dbReference type="Proteomes" id="UP000000311"/>
    </source>
</evidence>
<reference evidence="26 27" key="1">
    <citation type="journal article" date="2010" name="Science">
        <title>Genomic comparison of the ants Camponotus floridanus and Harpegnathos saltator.</title>
        <authorList>
            <person name="Bonasio R."/>
            <person name="Zhang G."/>
            <person name="Ye C."/>
            <person name="Mutti N.S."/>
            <person name="Fang X."/>
            <person name="Qin N."/>
            <person name="Donahue G."/>
            <person name="Yang P."/>
            <person name="Li Q."/>
            <person name="Li C."/>
            <person name="Zhang P."/>
            <person name="Huang Z."/>
            <person name="Berger S.L."/>
            <person name="Reinberg D."/>
            <person name="Wang J."/>
            <person name="Liebig J."/>
        </authorList>
    </citation>
    <scope>NUCLEOTIDE SEQUENCE [LARGE SCALE GENOMIC DNA]</scope>
    <source>
        <strain evidence="27">C129</strain>
    </source>
</reference>
<dbReference type="InterPro" id="IPR043504">
    <property type="entry name" value="Peptidase_S1_PA_chymotrypsin"/>
</dbReference>
<evidence type="ECO:0000256" key="17">
    <source>
        <dbReference type="RuleBase" id="RU363034"/>
    </source>
</evidence>
<dbReference type="PROSITE" id="PS50070">
    <property type="entry name" value="KRINGLE_2"/>
    <property type="match status" value="1"/>
</dbReference>
<organism evidence="27">
    <name type="scientific">Camponotus floridanus</name>
    <name type="common">Florida carpenter ant</name>
    <dbReference type="NCBI Taxonomy" id="104421"/>
    <lineage>
        <taxon>Eukaryota</taxon>
        <taxon>Metazoa</taxon>
        <taxon>Ecdysozoa</taxon>
        <taxon>Arthropoda</taxon>
        <taxon>Hexapoda</taxon>
        <taxon>Insecta</taxon>
        <taxon>Pterygota</taxon>
        <taxon>Neoptera</taxon>
        <taxon>Endopterygota</taxon>
        <taxon>Hymenoptera</taxon>
        <taxon>Apocrita</taxon>
        <taxon>Aculeata</taxon>
        <taxon>Formicoidea</taxon>
        <taxon>Formicidae</taxon>
        <taxon>Formicinae</taxon>
        <taxon>Camponotus</taxon>
    </lineage>
</organism>
<dbReference type="InterPro" id="IPR002557">
    <property type="entry name" value="Chitin-bd_dom"/>
</dbReference>
<feature type="domain" description="SRCR" evidence="23">
    <location>
        <begin position="1888"/>
        <end position="1988"/>
    </location>
</feature>
<dbReference type="InterPro" id="IPR013806">
    <property type="entry name" value="Kringle-like"/>
</dbReference>
<evidence type="ECO:0000256" key="5">
    <source>
        <dbReference type="ARBA" id="ARBA00022737"/>
    </source>
</evidence>
<dbReference type="PROSITE" id="PS00135">
    <property type="entry name" value="TRYPSIN_SER"/>
    <property type="match status" value="1"/>
</dbReference>
<feature type="domain" description="Peptidase S1" evidence="22">
    <location>
        <begin position="2036"/>
        <end position="2276"/>
    </location>
</feature>
<dbReference type="Pfam" id="PF00024">
    <property type="entry name" value="PAN_1"/>
    <property type="match status" value="1"/>
</dbReference>
<dbReference type="InterPro" id="IPR016187">
    <property type="entry name" value="CTDL_fold"/>
</dbReference>
<feature type="compositionally biased region" description="Basic and acidic residues" evidence="18">
    <location>
        <begin position="640"/>
        <end position="653"/>
    </location>
</feature>
<evidence type="ECO:0000256" key="4">
    <source>
        <dbReference type="ARBA" id="ARBA00022729"/>
    </source>
</evidence>
<dbReference type="CDD" id="cd01099">
    <property type="entry name" value="PAN_AP_HGF"/>
    <property type="match status" value="1"/>
</dbReference>
<evidence type="ECO:0000256" key="2">
    <source>
        <dbReference type="ARBA" id="ARBA00022659"/>
    </source>
</evidence>
<dbReference type="InterPro" id="IPR038178">
    <property type="entry name" value="Kringle_sf"/>
</dbReference>
<dbReference type="CDD" id="cd00037">
    <property type="entry name" value="CLECT"/>
    <property type="match status" value="1"/>
</dbReference>
<evidence type="ECO:0000256" key="6">
    <source>
        <dbReference type="ARBA" id="ARBA00022801"/>
    </source>
</evidence>
<evidence type="ECO:0000256" key="12">
    <source>
        <dbReference type="ARBA" id="ARBA00052079"/>
    </source>
</evidence>
<feature type="compositionally biased region" description="Basic residues" evidence="18">
    <location>
        <begin position="713"/>
        <end position="724"/>
    </location>
</feature>
<dbReference type="InterPro" id="IPR000001">
    <property type="entry name" value="Kringle"/>
</dbReference>
<feature type="disulfide bond" evidence="15">
    <location>
        <begin position="1702"/>
        <end position="1720"/>
    </location>
</feature>
<dbReference type="InParanoid" id="E2A6H3"/>
<evidence type="ECO:0000256" key="14">
    <source>
        <dbReference type="PROSITE-ProRule" id="PRU00121"/>
    </source>
</evidence>
<dbReference type="InterPro" id="IPR001254">
    <property type="entry name" value="Trypsin_dom"/>
</dbReference>
<dbReference type="InterPro" id="IPR036055">
    <property type="entry name" value="LDL_receptor-like_sf"/>
</dbReference>
<dbReference type="InterPro" id="IPR001190">
    <property type="entry name" value="SRCR"/>
</dbReference>
<dbReference type="Pfam" id="PF00051">
    <property type="entry name" value="Kringle"/>
    <property type="match status" value="1"/>
</dbReference>
<dbReference type="CDD" id="cd00108">
    <property type="entry name" value="KR"/>
    <property type="match status" value="1"/>
</dbReference>
<evidence type="ECO:0000259" key="23">
    <source>
        <dbReference type="PROSITE" id="PS50287"/>
    </source>
</evidence>
<evidence type="ECO:0000259" key="22">
    <source>
        <dbReference type="PROSITE" id="PS50240"/>
    </source>
</evidence>
<evidence type="ECO:0000313" key="26">
    <source>
        <dbReference type="EMBL" id="EFN70973.1"/>
    </source>
</evidence>
<feature type="disulfide bond" evidence="15">
    <location>
        <begin position="1577"/>
        <end position="1589"/>
    </location>
</feature>
<dbReference type="InterPro" id="IPR018114">
    <property type="entry name" value="TRYPSIN_HIS"/>
</dbReference>
<evidence type="ECO:0000259" key="21">
    <source>
        <dbReference type="PROSITE" id="PS50070"/>
    </source>
</evidence>
<dbReference type="EC" id="3.4.21.84" evidence="13"/>
<dbReference type="Pfam" id="PF00530">
    <property type="entry name" value="SRCR"/>
    <property type="match status" value="3"/>
</dbReference>
<dbReference type="Gene3D" id="4.10.400.10">
    <property type="entry name" value="Low-density Lipoprotein Receptor"/>
    <property type="match status" value="3"/>
</dbReference>
<protein>
    <recommendedName>
        <fullName evidence="13">limulus clotting factor C</fullName>
        <ecNumber evidence="13">3.4.21.84</ecNumber>
    </recommendedName>
</protein>
<dbReference type="GO" id="GO:0008061">
    <property type="term" value="F:chitin binding"/>
    <property type="evidence" value="ECO:0007669"/>
    <property type="project" value="InterPro"/>
</dbReference>
<feature type="domain" description="Kringle" evidence="21">
    <location>
        <begin position="1482"/>
        <end position="1563"/>
    </location>
</feature>
<comment type="caution">
    <text evidence="16">Lacks conserved residue(s) required for the propagation of feature annotation.</text>
</comment>
<evidence type="ECO:0000256" key="13">
    <source>
        <dbReference type="ARBA" id="ARBA00066707"/>
    </source>
</evidence>
<dbReference type="InterPro" id="IPR036508">
    <property type="entry name" value="Chitin-bd_dom_sf"/>
</dbReference>
<evidence type="ECO:0000259" key="20">
    <source>
        <dbReference type="PROSITE" id="PS50041"/>
    </source>
</evidence>
<dbReference type="SMART" id="SM00202">
    <property type="entry name" value="SR"/>
    <property type="match status" value="3"/>
</dbReference>
<evidence type="ECO:0000256" key="10">
    <source>
        <dbReference type="ARBA" id="ARBA00023170"/>
    </source>
</evidence>
<feature type="chain" id="PRO_5003156677" description="limulus clotting factor C" evidence="19">
    <location>
        <begin position="22"/>
        <end position="2282"/>
    </location>
</feature>
<feature type="region of interest" description="Disordered" evidence="18">
    <location>
        <begin position="1044"/>
        <end position="1064"/>
    </location>
</feature>
<dbReference type="Gene3D" id="3.50.4.10">
    <property type="entry name" value="Hepatocyte Growth Factor"/>
    <property type="match status" value="1"/>
</dbReference>
<comment type="catalytic activity">
    <reaction evidence="12">
        <text>Selective cleavage of 103-Arg-|-Ser-104 and 124-Ile-|-Ile-125 bonds in Limulus clotting factor B to form activated factor B. Cleavage of -Pro-Arg-|-Xaa- bonds in synthetic substrates.</text>
        <dbReference type="EC" id="3.4.21.84"/>
    </reaction>
</comment>
<feature type="domain" description="SRCR" evidence="23">
    <location>
        <begin position="1210"/>
        <end position="1314"/>
    </location>
</feature>
<dbReference type="GO" id="GO:0042381">
    <property type="term" value="P:hemolymph coagulation"/>
    <property type="evidence" value="ECO:0007669"/>
    <property type="project" value="UniProtKB-KW"/>
</dbReference>
<dbReference type="PROSITE" id="PS00134">
    <property type="entry name" value="TRYPSIN_HIS"/>
    <property type="match status" value="1"/>
</dbReference>
<dbReference type="CDD" id="cd00190">
    <property type="entry name" value="Tryp_SPc"/>
    <property type="match status" value="1"/>
</dbReference>
<feature type="disulfide bond" evidence="15">
    <location>
        <begin position="1584"/>
        <end position="1602"/>
    </location>
</feature>
<keyword evidence="27" id="KW-1185">Reference proteome</keyword>
<dbReference type="SUPFAM" id="SSF57440">
    <property type="entry name" value="Kringle-like"/>
    <property type="match status" value="1"/>
</dbReference>
<feature type="region of interest" description="Disordered" evidence="18">
    <location>
        <begin position="59"/>
        <end position="99"/>
    </location>
</feature>
<dbReference type="OrthoDB" id="6020543at2759"/>
<feature type="disulfide bond" evidence="16">
    <location>
        <begin position="1957"/>
        <end position="1967"/>
    </location>
</feature>
<dbReference type="FunCoup" id="E2A6H3">
    <property type="interactions" value="2"/>
</dbReference>
<feature type="domain" description="Apple" evidence="25">
    <location>
        <begin position="1611"/>
        <end position="1691"/>
    </location>
</feature>
<feature type="disulfide bond" evidence="16">
    <location>
        <begin position="1913"/>
        <end position="1977"/>
    </location>
</feature>
<evidence type="ECO:0000256" key="9">
    <source>
        <dbReference type="ARBA" id="ARBA00023157"/>
    </source>
</evidence>
<dbReference type="SMART" id="SM00020">
    <property type="entry name" value="Tryp_SPc"/>
    <property type="match status" value="1"/>
</dbReference>
<dbReference type="SUPFAM" id="SSF57424">
    <property type="entry name" value="LDL receptor-like module"/>
    <property type="match status" value="3"/>
</dbReference>
<dbReference type="PROSITE" id="PS50240">
    <property type="entry name" value="TRYPSIN_DOM"/>
    <property type="match status" value="1"/>
</dbReference>
<keyword evidence="4 19" id="KW-0732">Signal</keyword>
<keyword evidence="2" id="KW-0768">Sushi</keyword>
<dbReference type="PROSITE" id="PS50041">
    <property type="entry name" value="C_TYPE_LECTIN_2"/>
    <property type="match status" value="1"/>
</dbReference>
<dbReference type="PROSITE" id="PS50940">
    <property type="entry name" value="CHIT_BIND_II"/>
    <property type="match status" value="4"/>
</dbReference>
<feature type="region of interest" description="Disordered" evidence="18">
    <location>
        <begin position="640"/>
        <end position="758"/>
    </location>
</feature>
<dbReference type="PROSITE" id="PS00420">
    <property type="entry name" value="SRCR_1"/>
    <property type="match status" value="1"/>
</dbReference>
<feature type="disulfide bond" evidence="15">
    <location>
        <begin position="1714"/>
        <end position="1729"/>
    </location>
</feature>
<evidence type="ECO:0000259" key="25">
    <source>
        <dbReference type="PROSITE" id="PS50948"/>
    </source>
</evidence>
<evidence type="ECO:0000256" key="19">
    <source>
        <dbReference type="SAM" id="SignalP"/>
    </source>
</evidence>
<dbReference type="Pfam" id="PF00057">
    <property type="entry name" value="Ldl_recept_a"/>
    <property type="match status" value="3"/>
</dbReference>
<keyword evidence="10" id="KW-0675">Receptor</keyword>
<evidence type="ECO:0000256" key="1">
    <source>
        <dbReference type="ARBA" id="ARBA00022572"/>
    </source>
</evidence>
<dbReference type="InterPro" id="IPR023415">
    <property type="entry name" value="LDLR_class-A_CS"/>
</dbReference>
<proteinExistence type="predicted"/>
<evidence type="ECO:0000256" key="16">
    <source>
        <dbReference type="PROSITE-ProRule" id="PRU00196"/>
    </source>
</evidence>
<feature type="domain" description="Chitin-binding type-2" evidence="24">
    <location>
        <begin position="390"/>
        <end position="447"/>
    </location>
</feature>
<dbReference type="Gene3D" id="2.40.20.10">
    <property type="entry name" value="Plasminogen Kringle 4"/>
    <property type="match status" value="1"/>
</dbReference>
<dbReference type="MEROPS" id="S01.461"/>
<dbReference type="PANTHER" id="PTHR48071:SF16">
    <property type="entry name" value="MACROPHAGE SCAVENGER RECEPTOR TYPES I AND II"/>
    <property type="match status" value="1"/>
</dbReference>
<dbReference type="PROSITE" id="PS50287">
    <property type="entry name" value="SRCR_2"/>
    <property type="match status" value="3"/>
</dbReference>
<keyword evidence="1 14" id="KW-0420">Kringle</keyword>
<feature type="domain" description="SRCR" evidence="23">
    <location>
        <begin position="1738"/>
        <end position="1839"/>
    </location>
</feature>
<name>E2A6H3_CAMFO</name>
<dbReference type="Proteomes" id="UP000000311">
    <property type="component" value="Unassembled WGS sequence"/>
</dbReference>
<dbReference type="PROSITE" id="PS50948">
    <property type="entry name" value="PAN"/>
    <property type="match status" value="1"/>
</dbReference>
<keyword evidence="3 17" id="KW-0645">Protease</keyword>
<dbReference type="GO" id="GO:0006508">
    <property type="term" value="P:proteolysis"/>
    <property type="evidence" value="ECO:0007669"/>
    <property type="project" value="UniProtKB-KW"/>
</dbReference>
<evidence type="ECO:0000256" key="8">
    <source>
        <dbReference type="ARBA" id="ARBA00022825"/>
    </source>
</evidence>
<dbReference type="SMART" id="SM00130">
    <property type="entry name" value="KR"/>
    <property type="match status" value="1"/>
</dbReference>
<dbReference type="SMART" id="SM00034">
    <property type="entry name" value="CLECT"/>
    <property type="match status" value="1"/>
</dbReference>
<feature type="region of interest" description="Disordered" evidence="18">
    <location>
        <begin position="895"/>
        <end position="947"/>
    </location>
</feature>
<keyword evidence="6 17" id="KW-0378">Hydrolase</keyword>
<keyword evidence="8 17" id="KW-0720">Serine protease</keyword>
<accession>E2A6H3</accession>
<dbReference type="SMART" id="SM00192">
    <property type="entry name" value="LDLa"/>
    <property type="match status" value="3"/>
</dbReference>
<evidence type="ECO:0000256" key="7">
    <source>
        <dbReference type="ARBA" id="ARBA00022820"/>
    </source>
</evidence>
<feature type="compositionally biased region" description="Basic and acidic residues" evidence="18">
    <location>
        <begin position="687"/>
        <end position="706"/>
    </location>
</feature>
<dbReference type="Pfam" id="PF01607">
    <property type="entry name" value="CBM_14"/>
    <property type="match status" value="4"/>
</dbReference>
<dbReference type="OMA" id="IMDCGPG"/>
<evidence type="ECO:0000256" key="11">
    <source>
        <dbReference type="ARBA" id="ARBA00023180"/>
    </source>
</evidence>
<dbReference type="SUPFAM" id="SSF57414">
    <property type="entry name" value="Hairpin loop containing domain-like"/>
    <property type="match status" value="1"/>
</dbReference>
<evidence type="ECO:0000259" key="24">
    <source>
        <dbReference type="PROSITE" id="PS50940"/>
    </source>
</evidence>
<dbReference type="InterPro" id="IPR016186">
    <property type="entry name" value="C-type_lectin-like/link_sf"/>
</dbReference>
<evidence type="ECO:0000256" key="15">
    <source>
        <dbReference type="PROSITE-ProRule" id="PRU00124"/>
    </source>
</evidence>
<dbReference type="SUPFAM" id="SSF56487">
    <property type="entry name" value="SRCR-like"/>
    <property type="match status" value="3"/>
</dbReference>
<dbReference type="GO" id="GO:0004252">
    <property type="term" value="F:serine-type endopeptidase activity"/>
    <property type="evidence" value="ECO:0007669"/>
    <property type="project" value="InterPro"/>
</dbReference>
<keyword evidence="5" id="KW-0677">Repeat</keyword>
<dbReference type="InterPro" id="IPR001304">
    <property type="entry name" value="C-type_lectin-like"/>
</dbReference>
<dbReference type="InterPro" id="IPR033116">
    <property type="entry name" value="TRYPSIN_SER"/>
</dbReference>
<dbReference type="InterPro" id="IPR036772">
    <property type="entry name" value="SRCR-like_dom_sf"/>
</dbReference>
<dbReference type="InterPro" id="IPR003609">
    <property type="entry name" value="Pan_app"/>
</dbReference>
<feature type="domain" description="Chitin-binding type-2" evidence="24">
    <location>
        <begin position="478"/>
        <end position="535"/>
    </location>
</feature>
<dbReference type="FunFam" id="2.40.10.10:FF:000120">
    <property type="entry name" value="Putative serine protease"/>
    <property type="match status" value="1"/>
</dbReference>
<dbReference type="SMART" id="SM00473">
    <property type="entry name" value="PAN_AP"/>
    <property type="match status" value="1"/>
</dbReference>
<dbReference type="Gene3D" id="2.170.140.10">
    <property type="entry name" value="Chitin binding domain"/>
    <property type="match status" value="4"/>
</dbReference>
<evidence type="ECO:0000256" key="3">
    <source>
        <dbReference type="ARBA" id="ARBA00022670"/>
    </source>
</evidence>
<feature type="signal peptide" evidence="19">
    <location>
        <begin position="1"/>
        <end position="21"/>
    </location>
</feature>
<dbReference type="Pfam" id="PF00089">
    <property type="entry name" value="Trypsin"/>
    <property type="match status" value="1"/>
</dbReference>
<gene>
    <name evidence="26" type="ORF">EAG_06793</name>
</gene>
<dbReference type="Gene3D" id="3.10.100.10">
    <property type="entry name" value="Mannose-Binding Protein A, subunit A"/>
    <property type="match status" value="1"/>
</dbReference>
<dbReference type="Gene3D" id="3.10.250.10">
    <property type="entry name" value="SRCR-like domain"/>
    <property type="match status" value="3"/>
</dbReference>
<dbReference type="Gene3D" id="2.40.10.10">
    <property type="entry name" value="Trypsin-like serine proteases"/>
    <property type="match status" value="1"/>
</dbReference>
<dbReference type="InterPro" id="IPR002172">
    <property type="entry name" value="LDrepeatLR_classA_rpt"/>
</dbReference>
<feature type="compositionally biased region" description="Polar residues" evidence="18">
    <location>
        <begin position="675"/>
        <end position="686"/>
    </location>
</feature>
<feature type="domain" description="C-type lectin" evidence="20">
    <location>
        <begin position="1328"/>
        <end position="1463"/>
    </location>
</feature>
<feature type="domain" description="Chitin-binding type-2" evidence="24">
    <location>
        <begin position="220"/>
        <end position="277"/>
    </location>
</feature>
<dbReference type="FunFam" id="3.10.250.10:FF:000007">
    <property type="entry name" value="Soluble scavenger receptor cysteine-rich domain-containing protein SSC5D"/>
    <property type="match status" value="1"/>
</dbReference>
<dbReference type="PRINTS" id="PR00261">
    <property type="entry name" value="LDLRECEPTOR"/>
</dbReference>
<dbReference type="SMART" id="SM00494">
    <property type="entry name" value="ChtBD2"/>
    <property type="match status" value="4"/>
</dbReference>
<dbReference type="PRINTS" id="PR00018">
    <property type="entry name" value="KRINGLE"/>
</dbReference>
<dbReference type="PROSITE" id="PS01209">
    <property type="entry name" value="LDLRA_1"/>
    <property type="match status" value="3"/>
</dbReference>
<dbReference type="PROSITE" id="PS50068">
    <property type="entry name" value="LDLRA_2"/>
    <property type="match status" value="3"/>
</dbReference>
<keyword evidence="9 16" id="KW-1015">Disulfide bond</keyword>
<keyword evidence="7" id="KW-0353">Hemolymph clotting</keyword>
<dbReference type="SUPFAM" id="SSF56436">
    <property type="entry name" value="C-type lectin-like"/>
    <property type="match status" value="1"/>
</dbReference>
<feature type="compositionally biased region" description="Polar residues" evidence="18">
    <location>
        <begin position="59"/>
        <end position="72"/>
    </location>
</feature>
<dbReference type="GO" id="GO:0005576">
    <property type="term" value="C:extracellular region"/>
    <property type="evidence" value="ECO:0007669"/>
    <property type="project" value="InterPro"/>
</dbReference>
<feature type="disulfide bond" evidence="14">
    <location>
        <begin position="1535"/>
        <end position="1558"/>
    </location>
</feature>
<feature type="disulfide bond" evidence="15">
    <location>
        <begin position="1596"/>
        <end position="1611"/>
    </location>
</feature>
<dbReference type="FunFam" id="3.10.250.10:FF:000006">
    <property type="entry name" value="neurotrypsin isoform X2"/>
    <property type="match status" value="1"/>
</dbReference>
<sequence>MMSFRLLTLLLLVYCCHLISATKRIRVIYDPSATTTKPPERRESILPWNVIQNKSRIQIESPSSKWQQQSRGNIPPKSDTKNWSPWRKPSGSEIEQRTQLENYGPVQVPEQISENIPEQQHNLKFDKLDQQNLKPIEYRDFTNNFENESKYGYRNRPQNEIDFDHKHPQRNDNNKELNVGLQNEDLYEGVAIDSTKPRKENIVLSHNPRHKVAKYDSRLGVQCPDHNSTGQFVYPPDCKFFVNCWQGRAFVQPCAPNTHFNPDTLECDFPHKVKCYENEFADFRQSLDSESQINRKSQKLTEPKCPPYLIGLLPHYGDCTKFIQCANGVTYIMDCGPGTVFNPTIGVCDWPRNVKGCEDNFKSDEDDKMPFAPINPNFGRDKSPYIEVKKITCPADFTGLLAHPETCKKFLQCANGITYIMDCGPGTVFNPTIGVCDWPRNVKGCEDNFKSDEDDKMPFAPINPNFGRDKSPYIEVKKITCPADFTGLLAHPETCKKFLQCANGVTYIMDCGPGTAFNPITTVCDWPYNVPSCKTDKSDGVYKTGASTWSPSAEARGTMSWSNSGHYNRTTNTRGHISQSKYRYSTTMNPTFRPTWRPFTTTTPRIRWIPTWTTARPFYNHSKHIPDYHDRYDNVHEEKQYKGHGSHHLEWKPSENLGRPSGSNYGSQHHPDWQQVGNDQEPQGTYHTDRPEESSVHAYKNPDYHYSHYPSGVHHHHHHHHHYHNYGPTSNPSEDTNWANPAVTNDQKYNQGYYTPNTDSNWRPSYNYDHNSRHYDHRHFEHTALNKTDQRQFQLPERNDEDNIQFHHRYNETKFDSDGMSTNQKTDHDFSLNRQNYGRTIPGLYHPNFNRTSSSVGNIFPNSNNKSTENWDQIQDGLRQDKQSSAWIGQENIGSAWNQPSRSNFKPSTWHSQENPGNVQTENQTHPWDQGTISQTDKSFSQSTIDKEADTKMTQWATRTNVFLNSKSQVNLAESKSTTQYPRTNLYPNGIYVNAGGIKGHYITKDIENNEGGLRIHEPYNVHKPISWNNTFNSTDSNYASFTTETPMTTTPQNISNKQSELSRRGRDFVNITTESELHNFDHTNEDNLPDVSIERDDYWGASDTKISNVDSATPNVIEPEINDYDVDVLDDKNVWKPRLVFENKTKTTTASSVIMKIGPKNTDVELFNIEAAPFQEEESPFPVYYVQSVQPLTHSKKSVRLTPISGQVIRLRGGPGPNEGYVEVQGILPGWGIVCDSRNSWTLKEANILCRQLGYIRGAEMAWQGRNNRNGMPNWVAANTVTCFGNETRFQSCKFTHNQECQVARDAIGVRCAPNRIAHCRKDEIPHNGNCYHLAHPDSGLNHAEALEHCTRRNARLIDIASQAENNFVSELLLQSYPEVDSIMTSGFGFTTMNRTLWLWADSAHAKFKFTKWWPGWMNDTKQSPWVGYRPRCIVMKRKFPCYERPESTCDIDYFFWDTEDCAANSKEHFFICKRPYDDIGCTYGKGNQYTGKANVTVSGNKCLSWADERIAHQLHVNVVNKEVRDKLKMHNYCRNPNPGKESRPWCFTGPGKYEYCDIPACGNIDPKRSMLSGQCKPKHFECMAGECIPSPWVCDGEEDCTNGADERNCMLDLNLFKKSTKHKLEGYDVEKWLNTPLKTCALRCKEADFTCRSFNHKSNGNVCLLSNSNIGLTGALKPDKQFDYYEMRERSLDCNDMYICNNNKCINQTQVCDGKNDCNDRSDEDICTAENLDYSIRLAGADNSYEGRIEVKRVWGQVCDDGFGMINADVICKELGFELGALEVRSSGFYGNLDPPTRFMVDQLKCRGNETTLRECDFNGWGIHNCQPEEAVGVVCKTAVNTCQEGQWKCDNSPTCIPTPFICDEVVDCPDRSDESPQHCDAPFELRLANGSSPLQGRVEVRHHGVWGTVCDDDFTNATAAVICRSLGYGGIAIAKKDGFFGPGQGLIWLDEVFCHGNESQLYRCEHNHWGQHNCDHNEDAGVICSPGNVNNAESYWINNPELPERNIDELLPSNCGQRAKDFNNDDDLIFQKVVHGSIAPKGTYPWQASIRVRGHSRSSHWCGAVMISPIYLLTAAHCLEGYNKGTYFVRAGDYNTDIDEGTEAEANIEDYYVHEEFRKGHRMNNDIALILLKGHGIPLGKDIMPICLPSENTDYSPGLNCTISGFGSIETGKTTQSKNLRYGWVPLLDQSVCRASYVYGEGAISEGMMCAGYLDEGIDTCDGDSGGPLACYHNGAFTLYGITSWGQHCGKANKPGVYVRVAHYRRWIDQKIKESLAGR</sequence>
<keyword evidence="11" id="KW-0325">Glycoprotein</keyword>
<feature type="disulfide bond" evidence="16">
    <location>
        <begin position="1808"/>
        <end position="1818"/>
    </location>
</feature>
<dbReference type="SUPFAM" id="SSF57625">
    <property type="entry name" value="Invertebrate chitin-binding proteins"/>
    <property type="match status" value="4"/>
</dbReference>
<dbReference type="PRINTS" id="PR00258">
    <property type="entry name" value="SPERACTRCPTR"/>
</dbReference>
<feature type="compositionally biased region" description="Polar residues" evidence="18">
    <location>
        <begin position="895"/>
        <end position="944"/>
    </location>
</feature>
<feature type="domain" description="Chitin-binding type-2" evidence="24">
    <location>
        <begin position="302"/>
        <end position="359"/>
    </location>
</feature>
<feature type="compositionally biased region" description="Polar residues" evidence="18">
    <location>
        <begin position="729"/>
        <end position="758"/>
    </location>
</feature>
<dbReference type="GO" id="GO:0016020">
    <property type="term" value="C:membrane"/>
    <property type="evidence" value="ECO:0007669"/>
    <property type="project" value="InterPro"/>
</dbReference>
<dbReference type="SUPFAM" id="SSF50494">
    <property type="entry name" value="Trypsin-like serine proteases"/>
    <property type="match status" value="1"/>
</dbReference>
<dbReference type="PANTHER" id="PTHR48071">
    <property type="entry name" value="SRCR DOMAIN-CONTAINING PROTEIN"/>
    <property type="match status" value="1"/>
</dbReference>
<feature type="disulfide bond" evidence="16">
    <location>
        <begin position="1926"/>
        <end position="1987"/>
    </location>
</feature>
<dbReference type="CDD" id="cd00112">
    <property type="entry name" value="LDLa"/>
    <property type="match status" value="3"/>
</dbReference>
<feature type="disulfide bond" evidence="16">
    <location>
        <begin position="1284"/>
        <end position="1294"/>
    </location>
</feature>
<dbReference type="InterPro" id="IPR009003">
    <property type="entry name" value="Peptidase_S1_PA"/>
</dbReference>
<evidence type="ECO:0000256" key="18">
    <source>
        <dbReference type="SAM" id="MobiDB-lite"/>
    </source>
</evidence>
<dbReference type="EMBL" id="GL437125">
    <property type="protein sequence ID" value="EFN70973.1"/>
    <property type="molecule type" value="Genomic_DNA"/>
</dbReference>